<evidence type="ECO:0000313" key="1">
    <source>
        <dbReference type="EMBL" id="CAB4923000.1"/>
    </source>
</evidence>
<dbReference type="EMBL" id="CAFBMG010000269">
    <property type="protein sequence ID" value="CAB4923000.1"/>
    <property type="molecule type" value="Genomic_DNA"/>
</dbReference>
<accession>A0A6J7HY89</accession>
<reference evidence="1" key="1">
    <citation type="submission" date="2020-05" db="EMBL/GenBank/DDBJ databases">
        <authorList>
            <person name="Chiriac C."/>
            <person name="Salcher M."/>
            <person name="Ghai R."/>
            <person name="Kavagutti S V."/>
        </authorList>
    </citation>
    <scope>NUCLEOTIDE SEQUENCE</scope>
</reference>
<protein>
    <submittedName>
        <fullName evidence="1">Unannotated protein</fullName>
    </submittedName>
</protein>
<name>A0A6J7HY89_9ZZZZ</name>
<organism evidence="1">
    <name type="scientific">freshwater metagenome</name>
    <dbReference type="NCBI Taxonomy" id="449393"/>
    <lineage>
        <taxon>unclassified sequences</taxon>
        <taxon>metagenomes</taxon>
        <taxon>ecological metagenomes</taxon>
    </lineage>
</organism>
<dbReference type="AlphaFoldDB" id="A0A6J7HY89"/>
<sequence length="150" mass="16849">MEELCVQISGWRDRDQLEHLTDVATVVCPVRNDVQEHFLSCHCSCITVSETESDAFLQLARAGLTGVALIPGIRLGHRELQFIQPRGRIRVCRRVAMLLAKQVRLEDSINHVDVVKHAYGAVQCVGVLLGGDGREYVEQFVVRPGFLRKE</sequence>
<proteinExistence type="predicted"/>
<gene>
    <name evidence="1" type="ORF">UFOPK3519_02033</name>
</gene>